<evidence type="ECO:0000259" key="3">
    <source>
        <dbReference type="Pfam" id="PF08241"/>
    </source>
</evidence>
<dbReference type="GO" id="GO:0000049">
    <property type="term" value="F:tRNA binding"/>
    <property type="evidence" value="ECO:0007669"/>
    <property type="project" value="TreeGrafter"/>
</dbReference>
<dbReference type="Proteomes" id="UP000253472">
    <property type="component" value="Unassembled WGS sequence"/>
</dbReference>
<evidence type="ECO:0000313" key="4">
    <source>
        <dbReference type="EMBL" id="RCK63638.1"/>
    </source>
</evidence>
<evidence type="ECO:0000256" key="2">
    <source>
        <dbReference type="ARBA" id="ARBA00022679"/>
    </source>
</evidence>
<reference evidence="4 5" key="1">
    <citation type="submission" date="2018-06" db="EMBL/GenBank/DDBJ databases">
        <title>Whole genome sequencing of Candida tropicalis (genome annotated by CSBL at Korea University).</title>
        <authorList>
            <person name="Ahn J."/>
        </authorList>
    </citation>
    <scope>NUCLEOTIDE SEQUENCE [LARGE SCALE GENOMIC DNA]</scope>
    <source>
        <strain evidence="4 5">ATCC 20962</strain>
    </source>
</reference>
<dbReference type="AlphaFoldDB" id="A0A367YCQ1"/>
<dbReference type="GO" id="GO:0005634">
    <property type="term" value="C:nucleus"/>
    <property type="evidence" value="ECO:0007669"/>
    <property type="project" value="TreeGrafter"/>
</dbReference>
<dbReference type="GO" id="GO:0005737">
    <property type="term" value="C:cytoplasm"/>
    <property type="evidence" value="ECO:0007669"/>
    <property type="project" value="TreeGrafter"/>
</dbReference>
<dbReference type="PANTHER" id="PTHR13069">
    <property type="entry name" value="ALKYLATED DNA REPAIR PROTEIN ALKB HOMOLOG 8"/>
    <property type="match status" value="1"/>
</dbReference>
<dbReference type="Gene3D" id="3.40.50.150">
    <property type="entry name" value="Vaccinia Virus protein VP39"/>
    <property type="match status" value="2"/>
</dbReference>
<accession>A0A367YCQ1</accession>
<dbReference type="OrthoDB" id="203237at2759"/>
<dbReference type="InterPro" id="IPR029063">
    <property type="entry name" value="SAM-dependent_MTases_sf"/>
</dbReference>
<evidence type="ECO:0000256" key="1">
    <source>
        <dbReference type="ARBA" id="ARBA00022603"/>
    </source>
</evidence>
<protein>
    <submittedName>
        <fullName evidence="4">Leucine carboxyl methyltransferase 1</fullName>
    </submittedName>
</protein>
<evidence type="ECO:0000313" key="5">
    <source>
        <dbReference type="Proteomes" id="UP000253472"/>
    </source>
</evidence>
<sequence>MSASVPSVTIETGLDPQNQEDTYVHDVYNEIASHFSQTRYKPWPIVEKFLTERPKYAVGIDVGCGNGKYLGVNKDVFMIGTDRSDGLIECAQKINAGYNVGVADGLALPHADNTFDFAISIAVIHHFANEERRVEAILHILSKLRTGGEALIYCWALEQEKLRRGYKEGDDQDILIPWVLKRGEVPDVTKYRYYHLYKKGELVDNCMKTGMCSVVDEGYEKDNWWLVRATDLDALSCRYSIDEKQYFYQQHLQFCQGYTQLSASRTLRSVFQERKFPLINRGSYLRTTAIDKVVQQFIKEFDGKCQIVSLGSGSDTRAFPLLEQHPDLVVHEIDFPESTRIKKLAILQNHKLRGIVETDDPPPTIDSKSSFPRVFPLQDLPTLVISECVLCYLPPEEYEQTIKYWTSQARSNIMGFLIYEPMSLDDQFGSTMTQNLLNRGLNLQMFSKYPDLPARKRFLELCGLLRLRLTDMSDVGGYKGQSKWIDDNELQRINKLELIDEIEEIRLLLDHYCLVYGEYSGTFTGIDTWHWIL</sequence>
<keyword evidence="1 4" id="KW-0489">Methyltransferase</keyword>
<dbReference type="SUPFAM" id="SSF53335">
    <property type="entry name" value="S-adenosyl-L-methionine-dependent methyltransferases"/>
    <property type="match status" value="2"/>
</dbReference>
<dbReference type="InterPro" id="IPR013216">
    <property type="entry name" value="Methyltransf_11"/>
</dbReference>
<comment type="caution">
    <text evidence="4">The sequence shown here is derived from an EMBL/GenBank/DDBJ whole genome shotgun (WGS) entry which is preliminary data.</text>
</comment>
<gene>
    <name evidence="4" type="primary">PPM1_2</name>
    <name evidence="4" type="ORF">Cantr_10270</name>
</gene>
<proteinExistence type="predicted"/>
<dbReference type="InterPro" id="IPR007213">
    <property type="entry name" value="Ppm1/Ppm2/Tcmp"/>
</dbReference>
<dbReference type="EMBL" id="QLNQ01000024">
    <property type="protein sequence ID" value="RCK63638.1"/>
    <property type="molecule type" value="Genomic_DNA"/>
</dbReference>
<dbReference type="PANTHER" id="PTHR13069:SF21">
    <property type="entry name" value="ALKYLATED DNA REPAIR PROTEIN ALKB HOMOLOG 8"/>
    <property type="match status" value="1"/>
</dbReference>
<dbReference type="FunFam" id="3.40.50.150:FF:000219">
    <property type="entry name" value="tRNA (Carboxymethyluridine(34)-5-O)-methyltransferase"/>
    <property type="match status" value="1"/>
</dbReference>
<keyword evidence="5" id="KW-1185">Reference proteome</keyword>
<feature type="domain" description="Methyltransferase type 11" evidence="3">
    <location>
        <begin position="60"/>
        <end position="149"/>
    </location>
</feature>
<dbReference type="CDD" id="cd02440">
    <property type="entry name" value="AdoMet_MTases"/>
    <property type="match status" value="1"/>
</dbReference>
<organism evidence="4 5">
    <name type="scientific">Candida viswanathii</name>
    <dbReference type="NCBI Taxonomy" id="5486"/>
    <lineage>
        <taxon>Eukaryota</taxon>
        <taxon>Fungi</taxon>
        <taxon>Dikarya</taxon>
        <taxon>Ascomycota</taxon>
        <taxon>Saccharomycotina</taxon>
        <taxon>Pichiomycetes</taxon>
        <taxon>Debaryomycetaceae</taxon>
        <taxon>Candida/Lodderomyces clade</taxon>
        <taxon>Candida</taxon>
    </lineage>
</organism>
<dbReference type="InterPro" id="IPR051422">
    <property type="entry name" value="AlkB_tRNA_MeTrf/Diox"/>
</dbReference>
<dbReference type="Pfam" id="PF04072">
    <property type="entry name" value="LCM"/>
    <property type="match status" value="1"/>
</dbReference>
<dbReference type="GO" id="GO:0008757">
    <property type="term" value="F:S-adenosylmethionine-dependent methyltransferase activity"/>
    <property type="evidence" value="ECO:0007669"/>
    <property type="project" value="InterPro"/>
</dbReference>
<dbReference type="GO" id="GO:0002098">
    <property type="term" value="P:tRNA wobble uridine modification"/>
    <property type="evidence" value="ECO:0007669"/>
    <property type="project" value="TreeGrafter"/>
</dbReference>
<keyword evidence="2 4" id="KW-0808">Transferase</keyword>
<dbReference type="GO" id="GO:0106335">
    <property type="term" value="F:tRNA (5-carboxymethyluridine(34)-5-O)-methyltransferase activity"/>
    <property type="evidence" value="ECO:0007669"/>
    <property type="project" value="TreeGrafter"/>
</dbReference>
<dbReference type="Pfam" id="PF08241">
    <property type="entry name" value="Methyltransf_11"/>
    <property type="match status" value="1"/>
</dbReference>
<dbReference type="STRING" id="5486.A0A367YCQ1"/>
<dbReference type="GO" id="GO:0030488">
    <property type="term" value="P:tRNA methylation"/>
    <property type="evidence" value="ECO:0007669"/>
    <property type="project" value="TreeGrafter"/>
</dbReference>
<name>A0A367YCQ1_9ASCO</name>